<dbReference type="VEuPathDB" id="FungiDB:HpaG808305"/>
<reference evidence="1" key="2">
    <citation type="submission" date="2015-06" db="UniProtKB">
        <authorList>
            <consortium name="EnsemblProtists"/>
        </authorList>
    </citation>
    <scope>IDENTIFICATION</scope>
    <source>
        <strain evidence="1">Emoy2</strain>
    </source>
</reference>
<accession>M4BPG6</accession>
<reference evidence="2" key="1">
    <citation type="journal article" date="2010" name="Science">
        <title>Signatures of adaptation to obligate biotrophy in the Hyaloperonospora arabidopsidis genome.</title>
        <authorList>
            <person name="Baxter L."/>
            <person name="Tripathy S."/>
            <person name="Ishaque N."/>
            <person name="Boot N."/>
            <person name="Cabral A."/>
            <person name="Kemen E."/>
            <person name="Thines M."/>
            <person name="Ah-Fong A."/>
            <person name="Anderson R."/>
            <person name="Badejoko W."/>
            <person name="Bittner-Eddy P."/>
            <person name="Boore J.L."/>
            <person name="Chibucos M.C."/>
            <person name="Coates M."/>
            <person name="Dehal P."/>
            <person name="Delehaunty K."/>
            <person name="Dong S."/>
            <person name="Downton P."/>
            <person name="Dumas B."/>
            <person name="Fabro G."/>
            <person name="Fronick C."/>
            <person name="Fuerstenberg S.I."/>
            <person name="Fulton L."/>
            <person name="Gaulin E."/>
            <person name="Govers F."/>
            <person name="Hughes L."/>
            <person name="Humphray S."/>
            <person name="Jiang R.H."/>
            <person name="Judelson H."/>
            <person name="Kamoun S."/>
            <person name="Kyung K."/>
            <person name="Meijer H."/>
            <person name="Minx P."/>
            <person name="Morris P."/>
            <person name="Nelson J."/>
            <person name="Phuntumart V."/>
            <person name="Qutob D."/>
            <person name="Rehmany A."/>
            <person name="Rougon-Cardoso A."/>
            <person name="Ryden P."/>
            <person name="Torto-Alalibo T."/>
            <person name="Studholme D."/>
            <person name="Wang Y."/>
            <person name="Win J."/>
            <person name="Wood J."/>
            <person name="Clifton S.W."/>
            <person name="Rogers J."/>
            <person name="Van den Ackerveken G."/>
            <person name="Jones J.D."/>
            <person name="McDowell J.M."/>
            <person name="Beynon J."/>
            <person name="Tyler B.M."/>
        </authorList>
    </citation>
    <scope>NUCLEOTIDE SEQUENCE [LARGE SCALE GENOMIC DNA]</scope>
    <source>
        <strain evidence="2">Emoy2</strain>
    </source>
</reference>
<name>M4BPG6_HYAAE</name>
<keyword evidence="2" id="KW-1185">Reference proteome</keyword>
<evidence type="ECO:0000313" key="1">
    <source>
        <dbReference type="EnsemblProtists" id="HpaP808305"/>
    </source>
</evidence>
<organism evidence="1 2">
    <name type="scientific">Hyaloperonospora arabidopsidis (strain Emoy2)</name>
    <name type="common">Downy mildew agent</name>
    <name type="synonym">Peronospora arabidopsidis</name>
    <dbReference type="NCBI Taxonomy" id="559515"/>
    <lineage>
        <taxon>Eukaryota</taxon>
        <taxon>Sar</taxon>
        <taxon>Stramenopiles</taxon>
        <taxon>Oomycota</taxon>
        <taxon>Peronosporomycetes</taxon>
        <taxon>Peronosporales</taxon>
        <taxon>Peronosporaceae</taxon>
        <taxon>Hyaloperonospora</taxon>
    </lineage>
</organism>
<protein>
    <submittedName>
        <fullName evidence="1">Uncharacterized protein</fullName>
    </submittedName>
</protein>
<dbReference type="AlphaFoldDB" id="M4BPG6"/>
<proteinExistence type="predicted"/>
<dbReference type="EnsemblProtists" id="HpaT808305">
    <property type="protein sequence ID" value="HpaP808305"/>
    <property type="gene ID" value="HpaG808305"/>
</dbReference>
<evidence type="ECO:0000313" key="2">
    <source>
        <dbReference type="Proteomes" id="UP000011713"/>
    </source>
</evidence>
<dbReference type="Proteomes" id="UP000011713">
    <property type="component" value="Unassembled WGS sequence"/>
</dbReference>
<dbReference type="InParanoid" id="M4BPG6"/>
<dbReference type="HOGENOM" id="CLU_1771644_0_0_1"/>
<dbReference type="EMBL" id="JH598509">
    <property type="status" value="NOT_ANNOTATED_CDS"/>
    <property type="molecule type" value="Genomic_DNA"/>
</dbReference>
<sequence>MCSVDLVSGLRVSADGQPPQERNLAICGPEIATGDDGRLVLKNDKEMHREPRVVFDRLAAFLRRAPKTGKMDPRGAEHALTHMRAIVDRGGMSSTKLTPEQKSLIQSGHARRRLLSRHLRLPQLHFRFDSVDHPWLYEFAHLAVVSV</sequence>